<comment type="caution">
    <text evidence="2">The sequence shown here is derived from an EMBL/GenBank/DDBJ whole genome shotgun (WGS) entry which is preliminary data.</text>
</comment>
<organism evidence="2 3">
    <name type="scientific">Clostridium estertheticum</name>
    <dbReference type="NCBI Taxonomy" id="238834"/>
    <lineage>
        <taxon>Bacteria</taxon>
        <taxon>Bacillati</taxon>
        <taxon>Bacillota</taxon>
        <taxon>Clostridia</taxon>
        <taxon>Eubacteriales</taxon>
        <taxon>Clostridiaceae</taxon>
        <taxon>Clostridium</taxon>
    </lineage>
</organism>
<dbReference type="Proteomes" id="UP000342249">
    <property type="component" value="Unassembled WGS sequence"/>
</dbReference>
<keyword evidence="1" id="KW-0472">Membrane</keyword>
<evidence type="ECO:0000313" key="3">
    <source>
        <dbReference type="Proteomes" id="UP000342249"/>
    </source>
</evidence>
<dbReference type="AlphaFoldDB" id="A0A5N7IVG1"/>
<sequence length="80" mass="8952">MNKLKITIILYLFPILLTAFITKSSTYFLLSAGIMTILLGLSMRFIPKVIGYKSPNKKESIFLFLIMAGFCLVITASSQI</sequence>
<dbReference type="RefSeq" id="WP_152754057.1">
    <property type="nucleotide sequence ID" value="NZ_SPSE01000057.1"/>
</dbReference>
<accession>A0A5N7IVG1</accession>
<dbReference type="EMBL" id="SPSF01000059">
    <property type="protein sequence ID" value="MPQ64916.1"/>
    <property type="molecule type" value="Genomic_DNA"/>
</dbReference>
<gene>
    <name evidence="2" type="ORF">E4V82_22910</name>
</gene>
<reference evidence="2" key="1">
    <citation type="journal article" date="2019" name="Lett. Appl. Microbiol.">
        <title>A case of 'blown pack' spoilage of vacuum-packaged pork likely associated with Clostridium estertheticum in Canada.</title>
        <authorList>
            <person name="Zhang P."/>
            <person name="Ward P."/>
            <person name="McMullen L.M."/>
            <person name="Yang X."/>
        </authorList>
    </citation>
    <scope>NUCLEOTIDE SEQUENCE [LARGE SCALE GENOMIC DNA]</scope>
    <source>
        <strain evidence="2">MA19</strain>
    </source>
</reference>
<feature type="transmembrane region" description="Helical" evidence="1">
    <location>
        <begin position="7"/>
        <end position="22"/>
    </location>
</feature>
<feature type="transmembrane region" description="Helical" evidence="1">
    <location>
        <begin position="28"/>
        <end position="47"/>
    </location>
</feature>
<proteinExistence type="predicted"/>
<keyword evidence="1" id="KW-0812">Transmembrane</keyword>
<feature type="transmembrane region" description="Helical" evidence="1">
    <location>
        <begin position="59"/>
        <end position="78"/>
    </location>
</feature>
<protein>
    <submittedName>
        <fullName evidence="2">Uncharacterized protein</fullName>
    </submittedName>
</protein>
<keyword evidence="1" id="KW-1133">Transmembrane helix</keyword>
<evidence type="ECO:0000256" key="1">
    <source>
        <dbReference type="SAM" id="Phobius"/>
    </source>
</evidence>
<evidence type="ECO:0000313" key="2">
    <source>
        <dbReference type="EMBL" id="MPQ64916.1"/>
    </source>
</evidence>
<name>A0A5N7IVG1_9CLOT</name>